<dbReference type="PANTHER" id="PTHR13068">
    <property type="entry name" value="CGI-12 PROTEIN-RELATED"/>
    <property type="match status" value="1"/>
</dbReference>
<dbReference type="Proteomes" id="UP001642360">
    <property type="component" value="Unassembled WGS sequence"/>
</dbReference>
<comment type="caution">
    <text evidence="4">The sequence shown here is derived from an EMBL/GenBank/DDBJ whole genome shotgun (WGS) entry which is preliminary data.</text>
</comment>
<dbReference type="GO" id="GO:0006353">
    <property type="term" value="P:DNA-templated transcription termination"/>
    <property type="evidence" value="ECO:0007669"/>
    <property type="project" value="UniProtKB-KW"/>
</dbReference>
<evidence type="ECO:0000256" key="1">
    <source>
        <dbReference type="ARBA" id="ARBA00007692"/>
    </source>
</evidence>
<reference evidence="4 5" key="1">
    <citation type="submission" date="2024-02" db="EMBL/GenBank/DDBJ databases">
        <authorList>
            <person name="Vignale AGUSTIN F."/>
            <person name="Sosa J E."/>
            <person name="Modenutti C."/>
        </authorList>
    </citation>
    <scope>NUCLEOTIDE SEQUENCE [LARGE SCALE GENOMIC DNA]</scope>
</reference>
<accession>A0ABC8TJL3</accession>
<comment type="similarity">
    <text evidence="1">Belongs to the mTERF family.</text>
</comment>
<sequence length="155" mass="17868">MGFFVQKLNFQPTRISRRPNILLLSLEKRIIPRCSVWLLLMSGDLIKGDVNLTTAIAMKEKNFLENFVIKYQHMVPEVVNAYRVREKVYVQESNYATTDLKISDLGAYESSLSNPNLLLLRLEKRIAPRCSLFRFATCDVEGADQGKCKLTYAFR</sequence>
<keyword evidence="5" id="KW-1185">Reference proteome</keyword>
<evidence type="ECO:0000256" key="2">
    <source>
        <dbReference type="ARBA" id="ARBA00022472"/>
    </source>
</evidence>
<dbReference type="EMBL" id="CAUOFW020004850">
    <property type="protein sequence ID" value="CAK9167518.1"/>
    <property type="molecule type" value="Genomic_DNA"/>
</dbReference>
<keyword evidence="2" id="KW-0806">Transcription termination</keyword>
<evidence type="ECO:0000256" key="3">
    <source>
        <dbReference type="ARBA" id="ARBA00022946"/>
    </source>
</evidence>
<proteinExistence type="inferred from homology"/>
<keyword evidence="3" id="KW-0809">Transit peptide</keyword>
<organism evidence="4 5">
    <name type="scientific">Ilex paraguariensis</name>
    <name type="common">yerba mate</name>
    <dbReference type="NCBI Taxonomy" id="185542"/>
    <lineage>
        <taxon>Eukaryota</taxon>
        <taxon>Viridiplantae</taxon>
        <taxon>Streptophyta</taxon>
        <taxon>Embryophyta</taxon>
        <taxon>Tracheophyta</taxon>
        <taxon>Spermatophyta</taxon>
        <taxon>Magnoliopsida</taxon>
        <taxon>eudicotyledons</taxon>
        <taxon>Gunneridae</taxon>
        <taxon>Pentapetalae</taxon>
        <taxon>asterids</taxon>
        <taxon>campanulids</taxon>
        <taxon>Aquifoliales</taxon>
        <taxon>Aquifoliaceae</taxon>
        <taxon>Ilex</taxon>
    </lineage>
</organism>
<gene>
    <name evidence="4" type="ORF">ILEXP_LOCUS36795</name>
</gene>
<dbReference type="InterPro" id="IPR038538">
    <property type="entry name" value="MTERF_sf"/>
</dbReference>
<protein>
    <submittedName>
        <fullName evidence="4">Uncharacterized protein</fullName>
    </submittedName>
</protein>
<evidence type="ECO:0000313" key="4">
    <source>
        <dbReference type="EMBL" id="CAK9167518.1"/>
    </source>
</evidence>
<name>A0ABC8TJL3_9AQUA</name>
<evidence type="ECO:0000313" key="5">
    <source>
        <dbReference type="Proteomes" id="UP001642360"/>
    </source>
</evidence>
<keyword evidence="2" id="KW-0805">Transcription regulation</keyword>
<keyword evidence="2" id="KW-0804">Transcription</keyword>
<dbReference type="PANTHER" id="PTHR13068:SF236">
    <property type="entry name" value="OS02G0749800 PROTEIN"/>
    <property type="match status" value="1"/>
</dbReference>
<dbReference type="InterPro" id="IPR003690">
    <property type="entry name" value="MTERF"/>
</dbReference>
<dbReference type="AlphaFoldDB" id="A0ABC8TJL3"/>
<dbReference type="Gene3D" id="1.25.70.10">
    <property type="entry name" value="Transcription termination factor 3, mitochondrial"/>
    <property type="match status" value="1"/>
</dbReference>